<dbReference type="Proteomes" id="UP001465976">
    <property type="component" value="Unassembled WGS sequence"/>
</dbReference>
<feature type="compositionally biased region" description="Low complexity" evidence="9">
    <location>
        <begin position="189"/>
        <end position="217"/>
    </location>
</feature>
<dbReference type="SUPFAM" id="SSF54001">
    <property type="entry name" value="Cysteine proteinases"/>
    <property type="match status" value="1"/>
</dbReference>
<dbReference type="Pfam" id="PF08588">
    <property type="entry name" value="Duc1"/>
    <property type="match status" value="1"/>
</dbReference>
<evidence type="ECO:0000256" key="4">
    <source>
        <dbReference type="ARBA" id="ARBA00022670"/>
    </source>
</evidence>
<evidence type="ECO:0000313" key="12">
    <source>
        <dbReference type="Proteomes" id="UP001465976"/>
    </source>
</evidence>
<comment type="caution">
    <text evidence="11">The sequence shown here is derived from an EMBL/GenBank/DDBJ whole genome shotgun (WGS) entry which is preliminary data.</text>
</comment>
<feature type="region of interest" description="Disordered" evidence="9">
    <location>
        <begin position="143"/>
        <end position="171"/>
    </location>
</feature>
<keyword evidence="6" id="KW-0378">Hydrolase</keyword>
<feature type="domain" description="UCH catalytic" evidence="10">
    <location>
        <begin position="290"/>
        <end position="525"/>
    </location>
</feature>
<dbReference type="PROSITE" id="PS00140">
    <property type="entry name" value="UCH_1"/>
    <property type="match status" value="1"/>
</dbReference>
<evidence type="ECO:0000256" key="2">
    <source>
        <dbReference type="ARBA" id="ARBA00009326"/>
    </source>
</evidence>
<evidence type="ECO:0000259" key="10">
    <source>
        <dbReference type="PROSITE" id="PS52048"/>
    </source>
</evidence>
<keyword evidence="4" id="KW-0645">Protease</keyword>
<evidence type="ECO:0000256" key="5">
    <source>
        <dbReference type="ARBA" id="ARBA00022786"/>
    </source>
</evidence>
<dbReference type="InterPro" id="IPR057254">
    <property type="entry name" value="UCH_AS"/>
</dbReference>
<name>A0ABR3FL52_9AGAR</name>
<dbReference type="InterPro" id="IPR038765">
    <property type="entry name" value="Papain-like_cys_pep_sf"/>
</dbReference>
<comment type="catalytic activity">
    <reaction evidence="1">
        <text>Thiol-dependent hydrolysis of ester, thioester, amide, peptide and isopeptide bonds formed by the C-terminal Gly of ubiquitin (a 76-residue protein attached to proteins as an intracellular targeting signal).</text>
        <dbReference type="EC" id="3.4.19.12"/>
    </reaction>
</comment>
<evidence type="ECO:0000256" key="3">
    <source>
        <dbReference type="ARBA" id="ARBA00012759"/>
    </source>
</evidence>
<evidence type="ECO:0000256" key="8">
    <source>
        <dbReference type="PROSITE-ProRule" id="PRU01393"/>
    </source>
</evidence>
<dbReference type="PROSITE" id="PS52048">
    <property type="entry name" value="UCH_DOMAIN"/>
    <property type="match status" value="1"/>
</dbReference>
<evidence type="ECO:0000256" key="7">
    <source>
        <dbReference type="ARBA" id="ARBA00022807"/>
    </source>
</evidence>
<dbReference type="InterPro" id="IPR036959">
    <property type="entry name" value="Peptidase_C12_UCH_sf"/>
</dbReference>
<feature type="compositionally biased region" description="Low complexity" evidence="9">
    <location>
        <begin position="145"/>
        <end position="162"/>
    </location>
</feature>
<dbReference type="Gene3D" id="3.40.532.10">
    <property type="entry name" value="Peptidase C12, ubiquitin carboxyl-terminal hydrolase"/>
    <property type="match status" value="1"/>
</dbReference>
<keyword evidence="7" id="KW-0788">Thiol protease</keyword>
<dbReference type="PANTHER" id="PTHR34826:SF2">
    <property type="entry name" value="UPF0590 PROTEIN C409.17C"/>
    <property type="match status" value="1"/>
</dbReference>
<accession>A0ABR3FL52</accession>
<evidence type="ECO:0000256" key="6">
    <source>
        <dbReference type="ARBA" id="ARBA00022801"/>
    </source>
</evidence>
<organism evidence="11 12">
    <name type="scientific">Marasmius crinis-equi</name>
    <dbReference type="NCBI Taxonomy" id="585013"/>
    <lineage>
        <taxon>Eukaryota</taxon>
        <taxon>Fungi</taxon>
        <taxon>Dikarya</taxon>
        <taxon>Basidiomycota</taxon>
        <taxon>Agaricomycotina</taxon>
        <taxon>Agaricomycetes</taxon>
        <taxon>Agaricomycetidae</taxon>
        <taxon>Agaricales</taxon>
        <taxon>Marasmiineae</taxon>
        <taxon>Marasmiaceae</taxon>
        <taxon>Marasmius</taxon>
    </lineage>
</organism>
<evidence type="ECO:0000256" key="1">
    <source>
        <dbReference type="ARBA" id="ARBA00000707"/>
    </source>
</evidence>
<comment type="similarity">
    <text evidence="2 8">Belongs to the peptidase C12 family.</text>
</comment>
<evidence type="ECO:0000313" key="11">
    <source>
        <dbReference type="EMBL" id="KAL0576099.1"/>
    </source>
</evidence>
<keyword evidence="5" id="KW-0833">Ubl conjugation pathway</keyword>
<gene>
    <name evidence="11" type="ORF">V5O48_005873</name>
</gene>
<proteinExistence type="inferred from homology"/>
<evidence type="ECO:0000256" key="9">
    <source>
        <dbReference type="SAM" id="MobiDB-lite"/>
    </source>
</evidence>
<reference evidence="11 12" key="1">
    <citation type="submission" date="2024-02" db="EMBL/GenBank/DDBJ databases">
        <title>A draft genome for the cacao thread blight pathogen Marasmius crinis-equi.</title>
        <authorList>
            <person name="Cohen S.P."/>
            <person name="Baruah I.K."/>
            <person name="Amoako-Attah I."/>
            <person name="Bukari Y."/>
            <person name="Meinhardt L.W."/>
            <person name="Bailey B.A."/>
        </authorList>
    </citation>
    <scope>NUCLEOTIDE SEQUENCE [LARGE SCALE GENOMIC DNA]</scope>
    <source>
        <strain evidence="11 12">GH-76</strain>
    </source>
</reference>
<sequence>MPRLRVSAGPDPRHLTVISNSVNTNKSTWISSDLFEGQIVVNIKGFTDRTGRPTSSAYFDQDERQGITWSFQMQGRFLKEYSADDILFGNTFDRPLHLPWGSGAALKFMNFVDPTLEHDLTSSTRPWALSPLITTMPHFVHTRLGGSPNASPASSSSSLGMPSAPPRFPPRYPLRDDTSMLYLAQAPSPYSSASSSSSSLSSSSSHGSYRSSSSSSSKHYNALSVSRHKKRGGNVPINLQTASQRRSYFSSPDNRQAVRFGPNDIITTDFCYGFLEFSPTISLRIPGGLSFDLMRYWDGQPVFNGWAKQAGLDISQDSYNDLYSLDPEMLSMIPRPVKAVIFVFPYNEARYRRAADDERIAQQPGGNPVDPKVFWMHQTIRNACGAMAMVHSLANSPVTLDPKGPLSAFYASARALPPVERSKLFAATPEFATIHESVTTAGQCSLPDLNESVDQAYTAFVGHQAEKDGKTRVVELDGGRAGPVDCGEVAEAEGEDLLDAIVRIVKDDFVGKSGSVKFNMMYLGKPVGE</sequence>
<feature type="region of interest" description="Disordered" evidence="9">
    <location>
        <begin position="189"/>
        <end position="237"/>
    </location>
</feature>
<dbReference type="EC" id="3.4.19.12" evidence="3"/>
<protein>
    <recommendedName>
        <fullName evidence="3">ubiquitinyl hydrolase 1</fullName>
        <ecNumber evidence="3">3.4.19.12</ecNumber>
    </recommendedName>
</protein>
<dbReference type="InterPro" id="IPR001578">
    <property type="entry name" value="Peptidase_C12_UCH"/>
</dbReference>
<comment type="caution">
    <text evidence="8">Lacks conserved residue(s) required for the propagation of feature annotation.</text>
</comment>
<dbReference type="PRINTS" id="PR00707">
    <property type="entry name" value="UBCTHYDRLASE"/>
</dbReference>
<dbReference type="EMBL" id="JBAHYK010000247">
    <property type="protein sequence ID" value="KAL0576099.1"/>
    <property type="molecule type" value="Genomic_DNA"/>
</dbReference>
<keyword evidence="12" id="KW-1185">Reference proteome</keyword>
<dbReference type="InterPro" id="IPR013897">
    <property type="entry name" value="Duc1"/>
</dbReference>
<dbReference type="PANTHER" id="PTHR34826">
    <property type="entry name" value="UPF0590 PROTEIN C409.17C"/>
    <property type="match status" value="1"/>
</dbReference>